<accession>R2QX47</accession>
<dbReference type="InterPro" id="IPR044060">
    <property type="entry name" value="Bacterial_rp_domain"/>
</dbReference>
<protein>
    <recommendedName>
        <fullName evidence="8">Bacterial repeat domain-containing protein</fullName>
    </recommendedName>
</protein>
<reference evidence="5 7" key="2">
    <citation type="submission" date="2013-03" db="EMBL/GenBank/DDBJ databases">
        <title>The Genome Sequence of Enterococcus malodoratus ATCC_43197 (PacBio/Illumina hybrid assembly).</title>
        <authorList>
            <consortium name="The Broad Institute Genomics Platform"/>
            <consortium name="The Broad Institute Genome Sequencing Center for Infectious Disease"/>
            <person name="Earl A."/>
            <person name="Russ C."/>
            <person name="Gilmore M."/>
            <person name="Surin D."/>
            <person name="Walker B."/>
            <person name="Young S."/>
            <person name="Zeng Q."/>
            <person name="Gargeya S."/>
            <person name="Fitzgerald M."/>
            <person name="Haas B."/>
            <person name="Abouelleil A."/>
            <person name="Allen A.W."/>
            <person name="Alvarado L."/>
            <person name="Arachchi H.M."/>
            <person name="Berlin A.M."/>
            <person name="Chapman S.B."/>
            <person name="Gainer-Dewar J."/>
            <person name="Goldberg J."/>
            <person name="Griggs A."/>
            <person name="Gujja S."/>
            <person name="Hansen M."/>
            <person name="Howarth C."/>
            <person name="Imamovic A."/>
            <person name="Ireland A."/>
            <person name="Larimer J."/>
            <person name="McCowan C."/>
            <person name="Murphy C."/>
            <person name="Pearson M."/>
            <person name="Poon T.W."/>
            <person name="Priest M."/>
            <person name="Roberts A."/>
            <person name="Saif S."/>
            <person name="Shea T."/>
            <person name="Sisk P."/>
            <person name="Sykes S."/>
            <person name="Wortman J."/>
            <person name="Nusbaum C."/>
            <person name="Birren B."/>
        </authorList>
    </citation>
    <scope>NUCLEOTIDE SEQUENCE [LARGE SCALE GENOMIC DNA]</scope>
    <source>
        <strain evidence="5 7">ATCC 43197</strain>
    </source>
</reference>
<evidence type="ECO:0000256" key="1">
    <source>
        <dbReference type="SAM" id="SignalP"/>
    </source>
</evidence>
<sequence>MKKRFSFGLSVLLIGLLFSLFLSTKAEAATNDMYRLYNPNSGEHFYTANTHERDLLKRVGWSDEGIGWYAPTSGDPVYRVYNPNAGDHHYTPHKSERDHLVKVGWRNEGVGWYSDKNKTIPLYRAYNPNARAGSHNYTISKAEQNHLIKVGWKNENIAWYGAKKSSVPKVNKTELQALYNKVKGTGKENYTDTTWNVFQNALSHAKSVLVNGKVTQAQVTSAKDALQKAFDGLKKEPEVKSFSAVAGDNGSITGTANGTYADGTQISVTATPDPGYKFKTWTTTTGLPAGTNTDSATVSFNMPANAVTLVAEFEEIHTFSATAGDNGSITGTENGDYSEGTKISVTATPDPGYKFKTWTTTTGLPAGTDTDSATVSFNMPANAVTLVAEFEVAVVYQIGDYYPDPSDSTTAIGKVFEVSKGGIEGKIVNTEASPGLSWGPSNAGTEATNETDGLSNMAVITSQLDWKNTYPLFAWVDGKNPEGTTYSSGRTGIWYVPAKQELQAIRDSGIWFSKNTWSSTDNVSNITQAWSYEPFTARMVGNDKGWQYPTYAVSAFN</sequence>
<reference evidence="4 6" key="1">
    <citation type="submission" date="2013-02" db="EMBL/GenBank/DDBJ databases">
        <title>The Genome Sequence of Enterococcus malodoratus ATCC_43197.</title>
        <authorList>
            <consortium name="The Broad Institute Genome Sequencing Platform"/>
            <consortium name="The Broad Institute Genome Sequencing Center for Infectious Disease"/>
            <person name="Earl A.M."/>
            <person name="Gilmore M.S."/>
            <person name="Lebreton F."/>
            <person name="Walker B."/>
            <person name="Young S.K."/>
            <person name="Zeng Q."/>
            <person name="Gargeya S."/>
            <person name="Fitzgerald M."/>
            <person name="Haas B."/>
            <person name="Abouelleil A."/>
            <person name="Alvarado L."/>
            <person name="Arachchi H.M."/>
            <person name="Berlin A.M."/>
            <person name="Chapman S.B."/>
            <person name="Dewar J."/>
            <person name="Goldberg J."/>
            <person name="Griggs A."/>
            <person name="Gujja S."/>
            <person name="Hansen M."/>
            <person name="Howarth C."/>
            <person name="Imamovic A."/>
            <person name="Larimer J."/>
            <person name="McCowan C."/>
            <person name="Murphy C."/>
            <person name="Neiman D."/>
            <person name="Pearson M."/>
            <person name="Priest M."/>
            <person name="Roberts A."/>
            <person name="Saif S."/>
            <person name="Shea T."/>
            <person name="Sisk P."/>
            <person name="Sykes S."/>
            <person name="Wortman J."/>
            <person name="Nusbaum C."/>
            <person name="Birren B."/>
        </authorList>
    </citation>
    <scope>NUCLEOTIDE SEQUENCE [LARGE SCALE GENOMIC DNA]</scope>
    <source>
        <strain evidence="4 6">ATCC 43197</strain>
    </source>
</reference>
<dbReference type="eggNOG" id="COG5492">
    <property type="taxonomic scope" value="Bacteria"/>
</dbReference>
<evidence type="ECO:0000259" key="2">
    <source>
        <dbReference type="Pfam" id="PF18885"/>
    </source>
</evidence>
<evidence type="ECO:0000313" key="4">
    <source>
        <dbReference type="EMBL" id="EOH76000.1"/>
    </source>
</evidence>
<evidence type="ECO:0000313" key="5">
    <source>
        <dbReference type="EMBL" id="EOT67448.1"/>
    </source>
</evidence>
<dbReference type="STRING" id="71451.RV07_GL002578"/>
<dbReference type="Gene3D" id="1.20.1270.70">
    <property type="entry name" value="Designed single chain three-helix bundle"/>
    <property type="match status" value="1"/>
</dbReference>
<evidence type="ECO:0000313" key="7">
    <source>
        <dbReference type="Proteomes" id="UP000014148"/>
    </source>
</evidence>
<comment type="caution">
    <text evidence="4">The sequence shown here is derived from an EMBL/GenBank/DDBJ whole genome shotgun (WGS) entry which is preliminary data.</text>
</comment>
<dbReference type="PATRIC" id="fig|1158601.3.peg.2587"/>
<evidence type="ECO:0000313" key="6">
    <source>
        <dbReference type="Proteomes" id="UP000013783"/>
    </source>
</evidence>
<feature type="signal peptide" evidence="1">
    <location>
        <begin position="1"/>
        <end position="28"/>
    </location>
</feature>
<keyword evidence="7" id="KW-1185">Reference proteome</keyword>
<dbReference type="Proteomes" id="UP000013783">
    <property type="component" value="Unassembled WGS sequence"/>
</dbReference>
<dbReference type="InterPro" id="IPR043708">
    <property type="entry name" value="DUF5648"/>
</dbReference>
<gene>
    <name evidence="5" type="ORF">I585_02969</name>
    <name evidence="4" type="ORF">UAI_02630</name>
</gene>
<dbReference type="eggNOG" id="COG3757">
    <property type="taxonomic scope" value="Bacteria"/>
</dbReference>
<evidence type="ECO:0008006" key="8">
    <source>
        <dbReference type="Google" id="ProtNLM"/>
    </source>
</evidence>
<dbReference type="Pfam" id="PF18998">
    <property type="entry name" value="Flg_new_2"/>
    <property type="match status" value="2"/>
</dbReference>
<feature type="chain" id="PRO_5004364702" description="Bacterial repeat domain-containing protein" evidence="1">
    <location>
        <begin position="29"/>
        <end position="557"/>
    </location>
</feature>
<dbReference type="AlphaFoldDB" id="R2QX47"/>
<feature type="domain" description="Bacterial repeat" evidence="3">
    <location>
        <begin position="244"/>
        <end position="316"/>
    </location>
</feature>
<name>R2QX47_9ENTE</name>
<dbReference type="Pfam" id="PF18885">
    <property type="entry name" value="DUF5648"/>
    <property type="match status" value="1"/>
</dbReference>
<organism evidence="4 6">
    <name type="scientific">Enterococcus malodoratus ATCC 43197</name>
    <dbReference type="NCBI Taxonomy" id="1158601"/>
    <lineage>
        <taxon>Bacteria</taxon>
        <taxon>Bacillati</taxon>
        <taxon>Bacillota</taxon>
        <taxon>Bacilli</taxon>
        <taxon>Lactobacillales</taxon>
        <taxon>Enterococcaceae</taxon>
        <taxon>Enterococcus</taxon>
    </lineage>
</organism>
<dbReference type="EMBL" id="ASWA01000003">
    <property type="protein sequence ID" value="EOT67448.1"/>
    <property type="molecule type" value="Genomic_DNA"/>
</dbReference>
<dbReference type="RefSeq" id="WP_010741432.1">
    <property type="nucleotide sequence ID" value="NZ_KB946251.1"/>
</dbReference>
<dbReference type="Pfam" id="PF07554">
    <property type="entry name" value="FIVAR"/>
    <property type="match status" value="1"/>
</dbReference>
<dbReference type="EMBL" id="AJAK01000018">
    <property type="protein sequence ID" value="EOH76000.1"/>
    <property type="molecule type" value="Genomic_DNA"/>
</dbReference>
<evidence type="ECO:0000259" key="3">
    <source>
        <dbReference type="Pfam" id="PF18998"/>
    </source>
</evidence>
<feature type="domain" description="Bacterial repeat" evidence="3">
    <location>
        <begin position="318"/>
        <end position="392"/>
    </location>
</feature>
<keyword evidence="1" id="KW-0732">Signal</keyword>
<dbReference type="OrthoDB" id="1654093at2"/>
<dbReference type="Proteomes" id="UP000014148">
    <property type="component" value="Unassembled WGS sequence"/>
</dbReference>
<proteinExistence type="predicted"/>
<feature type="domain" description="DUF5648" evidence="2">
    <location>
        <begin position="33"/>
        <end position="161"/>
    </location>
</feature>